<evidence type="ECO:0000259" key="1">
    <source>
        <dbReference type="PROSITE" id="PS51186"/>
    </source>
</evidence>
<dbReference type="SUPFAM" id="SSF55729">
    <property type="entry name" value="Acyl-CoA N-acyltransferases (Nat)"/>
    <property type="match status" value="1"/>
</dbReference>
<dbReference type="PROSITE" id="PS51186">
    <property type="entry name" value="GNAT"/>
    <property type="match status" value="1"/>
</dbReference>
<dbReference type="InterPro" id="IPR000182">
    <property type="entry name" value="GNAT_dom"/>
</dbReference>
<dbReference type="PANTHER" id="PTHR43233">
    <property type="entry name" value="FAMILY N-ACETYLTRANSFERASE, PUTATIVE (AFU_ORTHOLOGUE AFUA_6G03350)-RELATED"/>
    <property type="match status" value="1"/>
</dbReference>
<evidence type="ECO:0000313" key="3">
    <source>
        <dbReference type="Proteomes" id="UP001138757"/>
    </source>
</evidence>
<name>A0A9X1IRG8_9SPHN</name>
<dbReference type="RefSeq" id="WP_214622937.1">
    <property type="nucleotide sequence ID" value="NZ_JAHGAW010000005.1"/>
</dbReference>
<dbReference type="AlphaFoldDB" id="A0A9X1IRG8"/>
<dbReference type="GO" id="GO:0016747">
    <property type="term" value="F:acyltransferase activity, transferring groups other than amino-acyl groups"/>
    <property type="evidence" value="ECO:0007669"/>
    <property type="project" value="InterPro"/>
</dbReference>
<organism evidence="2 3">
    <name type="scientific">Sphingobium nicotianae</name>
    <dbReference type="NCBI Taxonomy" id="2782607"/>
    <lineage>
        <taxon>Bacteria</taxon>
        <taxon>Pseudomonadati</taxon>
        <taxon>Pseudomonadota</taxon>
        <taxon>Alphaproteobacteria</taxon>
        <taxon>Sphingomonadales</taxon>
        <taxon>Sphingomonadaceae</taxon>
        <taxon>Sphingobium</taxon>
    </lineage>
</organism>
<reference evidence="2" key="1">
    <citation type="submission" date="2021-05" db="EMBL/GenBank/DDBJ databases">
        <title>Genome of Sphingobium sp. strain.</title>
        <authorList>
            <person name="Fan R."/>
        </authorList>
    </citation>
    <scope>NUCLEOTIDE SEQUENCE</scope>
    <source>
        <strain evidence="2">H33</strain>
    </source>
</reference>
<gene>
    <name evidence="2" type="ORF">KK488_09615</name>
</gene>
<accession>A0A9X1IRG8</accession>
<keyword evidence="3" id="KW-1185">Reference proteome</keyword>
<dbReference type="Pfam" id="PF13508">
    <property type="entry name" value="Acetyltransf_7"/>
    <property type="match status" value="1"/>
</dbReference>
<feature type="domain" description="N-acetyltransferase" evidence="1">
    <location>
        <begin position="14"/>
        <end position="142"/>
    </location>
</feature>
<dbReference type="CDD" id="cd04301">
    <property type="entry name" value="NAT_SF"/>
    <property type="match status" value="1"/>
</dbReference>
<dbReference type="Proteomes" id="UP001138757">
    <property type="component" value="Unassembled WGS sequence"/>
</dbReference>
<protein>
    <submittedName>
        <fullName evidence="2">GNAT family N-acetyltransferase</fullName>
    </submittedName>
</protein>
<dbReference type="EMBL" id="JAHGAW010000005">
    <property type="protein sequence ID" value="MBT2187200.1"/>
    <property type="molecule type" value="Genomic_DNA"/>
</dbReference>
<evidence type="ECO:0000313" key="2">
    <source>
        <dbReference type="EMBL" id="MBT2187200.1"/>
    </source>
</evidence>
<sequence>MKDIPISTRLGNFDATTDRTRIELGAALELLKTTHWATSLTLETLALAVANSLTFGLLQDGALVAFGRIVTDRSTFAYLTDVVVAGRMRGKGIGERFTGWMLLHPDLTDVRRVTLLTRDAAALYRKLGFREGSSLTFMERMD</sequence>
<comment type="caution">
    <text evidence="2">The sequence shown here is derived from an EMBL/GenBank/DDBJ whole genome shotgun (WGS) entry which is preliminary data.</text>
</comment>
<dbReference type="PANTHER" id="PTHR43233:SF1">
    <property type="entry name" value="FAMILY N-ACETYLTRANSFERASE, PUTATIVE (AFU_ORTHOLOGUE AFUA_6G03350)-RELATED"/>
    <property type="match status" value="1"/>
</dbReference>
<dbReference type="Gene3D" id="3.40.630.30">
    <property type="match status" value="1"/>
</dbReference>
<dbReference type="InterPro" id="IPR016181">
    <property type="entry name" value="Acyl_CoA_acyltransferase"/>
</dbReference>
<proteinExistence type="predicted"/>
<dbReference type="InterPro" id="IPR053144">
    <property type="entry name" value="Acetyltransferase_Butenolide"/>
</dbReference>